<proteinExistence type="predicted"/>
<accession>A0ABV2JLK0</accession>
<dbReference type="PANTHER" id="PTHR34986">
    <property type="entry name" value="EVOLVED BETA-GALACTOSIDASE SUBUNIT BETA"/>
    <property type="match status" value="1"/>
</dbReference>
<dbReference type="PANTHER" id="PTHR34986:SF1">
    <property type="entry name" value="PROTEIN YIAL"/>
    <property type="match status" value="1"/>
</dbReference>
<comment type="caution">
    <text evidence="1">The sequence shown here is derived from an EMBL/GenBank/DDBJ whole genome shotgun (WGS) entry which is preliminary data.</text>
</comment>
<dbReference type="InterPro" id="IPR037012">
    <property type="entry name" value="NanQ/TabA/YiaL_sf"/>
</dbReference>
<dbReference type="Pfam" id="PF04074">
    <property type="entry name" value="DUF386"/>
    <property type="match status" value="1"/>
</dbReference>
<name>A0ABV2JLK0_9STRE</name>
<protein>
    <submittedName>
        <fullName evidence="1">YhcH/YjgK/YiaL family protein</fullName>
    </submittedName>
</protein>
<sequence length="150" mass="17506">MIFDNLENLHIYKGRHPNLDTAIDYIDSHDLASLDFGSYKVDGDLVYFFVQENTTNTHASQEFEYHESYIDLHFLRKGRELVKFGMEFEKQCQPYDAARDFASATCNYTVDFELDSGYFALFMPGELHQPNLRVNGCEKVEKCVFKVFLD</sequence>
<keyword evidence="2" id="KW-1185">Reference proteome</keyword>
<dbReference type="RefSeq" id="WP_253363101.1">
    <property type="nucleotide sequence ID" value="NZ_JALJXU010000001.1"/>
</dbReference>
<dbReference type="SUPFAM" id="SSF51197">
    <property type="entry name" value="Clavaminate synthase-like"/>
    <property type="match status" value="1"/>
</dbReference>
<gene>
    <name evidence="1" type="ORF">ABID27_000400</name>
</gene>
<dbReference type="EMBL" id="JBEPMK010000001">
    <property type="protein sequence ID" value="MET3643783.1"/>
    <property type="molecule type" value="Genomic_DNA"/>
</dbReference>
<dbReference type="Proteomes" id="UP001549055">
    <property type="component" value="Unassembled WGS sequence"/>
</dbReference>
<reference evidence="1 2" key="1">
    <citation type="submission" date="2024-06" db="EMBL/GenBank/DDBJ databases">
        <title>Genomic Encyclopedia of Type Strains, Phase IV (KMG-IV): sequencing the most valuable type-strain genomes for metagenomic binning, comparative biology and taxonomic classification.</title>
        <authorList>
            <person name="Goeker M."/>
        </authorList>
    </citation>
    <scope>NUCLEOTIDE SEQUENCE [LARGE SCALE GENOMIC DNA]</scope>
    <source>
        <strain evidence="1 2">DSM 15349</strain>
    </source>
</reference>
<evidence type="ECO:0000313" key="1">
    <source>
        <dbReference type="EMBL" id="MET3643783.1"/>
    </source>
</evidence>
<dbReference type="Gene3D" id="2.60.120.370">
    <property type="entry name" value="YhcH/YjgK/YiaL"/>
    <property type="match status" value="1"/>
</dbReference>
<dbReference type="InterPro" id="IPR004375">
    <property type="entry name" value="NanQ/TabA/YiaL"/>
</dbReference>
<dbReference type="NCBIfam" id="TIGR00022">
    <property type="entry name" value="YhcH/YjgK/YiaL family protein"/>
    <property type="match status" value="1"/>
</dbReference>
<evidence type="ECO:0000313" key="2">
    <source>
        <dbReference type="Proteomes" id="UP001549055"/>
    </source>
</evidence>
<organism evidence="1 2">
    <name type="scientific">Streptococcus gallinaceus</name>
    <dbReference type="NCBI Taxonomy" id="165758"/>
    <lineage>
        <taxon>Bacteria</taxon>
        <taxon>Bacillati</taxon>
        <taxon>Bacillota</taxon>
        <taxon>Bacilli</taxon>
        <taxon>Lactobacillales</taxon>
        <taxon>Streptococcaceae</taxon>
        <taxon>Streptococcus</taxon>
    </lineage>
</organism>